<dbReference type="Pfam" id="PF19450">
    <property type="entry name" value="DUF5988"/>
    <property type="match status" value="1"/>
</dbReference>
<dbReference type="InterPro" id="IPR046030">
    <property type="entry name" value="DUF5988"/>
</dbReference>
<keyword evidence="2" id="KW-1185">Reference proteome</keyword>
<evidence type="ECO:0000313" key="1">
    <source>
        <dbReference type="EMBL" id="OUC77160.1"/>
    </source>
</evidence>
<organism evidence="1 2">
    <name type="scientific">Streptomyces swartbergensis</name>
    <dbReference type="NCBI Taxonomy" id="487165"/>
    <lineage>
        <taxon>Bacteria</taxon>
        <taxon>Bacillati</taxon>
        <taxon>Actinomycetota</taxon>
        <taxon>Actinomycetes</taxon>
        <taxon>Kitasatosporales</taxon>
        <taxon>Streptomycetaceae</taxon>
        <taxon>Streptomyces</taxon>
    </lineage>
</organism>
<sequence length="60" mass="6976">MRPTTDDLAGKIAPVIPPCQELKIPHRGGYGHYKVTTRHEETPEDQATVYRWWERTEIAE</sequence>
<dbReference type="AlphaFoldDB" id="A0A243Q7X0"/>
<name>A0A243Q7X0_9ACTN</name>
<reference evidence="1 2" key="1">
    <citation type="submission" date="2017-05" db="EMBL/GenBank/DDBJ databases">
        <title>Biotechnological potential of actinobacteria isolated from South African environments.</title>
        <authorList>
            <person name="Le Roes-Hill M."/>
            <person name="Prins A."/>
            <person name="Durrell K.A."/>
        </authorList>
    </citation>
    <scope>NUCLEOTIDE SEQUENCE [LARGE SCALE GENOMIC DNA]</scope>
    <source>
        <strain evidence="1 2">HMC13</strain>
    </source>
</reference>
<gene>
    <name evidence="1" type="ORF">CA983_43865</name>
</gene>
<evidence type="ECO:0000313" key="2">
    <source>
        <dbReference type="Proteomes" id="UP000195105"/>
    </source>
</evidence>
<dbReference type="RefSeq" id="WP_086606145.1">
    <property type="nucleotide sequence ID" value="NZ_NGFN01000740.1"/>
</dbReference>
<protein>
    <submittedName>
        <fullName evidence="1">Uncharacterized protein</fullName>
    </submittedName>
</protein>
<dbReference type="Proteomes" id="UP000195105">
    <property type="component" value="Unassembled WGS sequence"/>
</dbReference>
<proteinExistence type="predicted"/>
<dbReference type="EMBL" id="NGFN01000740">
    <property type="protein sequence ID" value="OUC77160.1"/>
    <property type="molecule type" value="Genomic_DNA"/>
</dbReference>
<accession>A0A243Q7X0</accession>
<comment type="caution">
    <text evidence="1">The sequence shown here is derived from an EMBL/GenBank/DDBJ whole genome shotgun (WGS) entry which is preliminary data.</text>
</comment>